<accession>A0ABD3HL72</accession>
<organism evidence="4 5">
    <name type="scientific">Riccia sorocarpa</name>
    <dbReference type="NCBI Taxonomy" id="122646"/>
    <lineage>
        <taxon>Eukaryota</taxon>
        <taxon>Viridiplantae</taxon>
        <taxon>Streptophyta</taxon>
        <taxon>Embryophyta</taxon>
        <taxon>Marchantiophyta</taxon>
        <taxon>Marchantiopsida</taxon>
        <taxon>Marchantiidae</taxon>
        <taxon>Marchantiales</taxon>
        <taxon>Ricciaceae</taxon>
        <taxon>Riccia</taxon>
    </lineage>
</organism>
<evidence type="ECO:0000313" key="5">
    <source>
        <dbReference type="Proteomes" id="UP001633002"/>
    </source>
</evidence>
<comment type="caution">
    <text evidence="1">Lacks conserved residue(s) required for the propagation of feature annotation.</text>
</comment>
<reference evidence="4 5" key="1">
    <citation type="submission" date="2024-09" db="EMBL/GenBank/DDBJ databases">
        <title>Chromosome-scale assembly of Riccia sorocarpa.</title>
        <authorList>
            <person name="Paukszto L."/>
        </authorList>
    </citation>
    <scope>NUCLEOTIDE SEQUENCE [LARGE SCALE GENOMIC DNA]</scope>
    <source>
        <strain evidence="4">LP-2024</strain>
        <tissue evidence="4">Aerial parts of the thallus</tissue>
    </source>
</reference>
<dbReference type="SUPFAM" id="SSF49723">
    <property type="entry name" value="Lipase/lipooxygenase domain (PLAT/LH2 domain)"/>
    <property type="match status" value="1"/>
</dbReference>
<feature type="domain" description="PLAT" evidence="3">
    <location>
        <begin position="27"/>
        <end position="132"/>
    </location>
</feature>
<dbReference type="EMBL" id="JBJQOH010000003">
    <property type="protein sequence ID" value="KAL3691581.1"/>
    <property type="molecule type" value="Genomic_DNA"/>
</dbReference>
<keyword evidence="2" id="KW-0732">Signal</keyword>
<proteinExistence type="predicted"/>
<evidence type="ECO:0000256" key="1">
    <source>
        <dbReference type="PROSITE-ProRule" id="PRU00152"/>
    </source>
</evidence>
<keyword evidence="5" id="KW-1185">Reference proteome</keyword>
<dbReference type="PANTHER" id="PTHR31718:SF0">
    <property type="entry name" value="PLAT DOMAIN-CONTAINING PROTEIN 2"/>
    <property type="match status" value="1"/>
</dbReference>
<feature type="signal peptide" evidence="2">
    <location>
        <begin position="1"/>
        <end position="23"/>
    </location>
</feature>
<dbReference type="PANTHER" id="PTHR31718">
    <property type="entry name" value="PLAT DOMAIN-CONTAINING PROTEIN"/>
    <property type="match status" value="1"/>
</dbReference>
<feature type="chain" id="PRO_5044804559" description="PLAT domain-containing protein" evidence="2">
    <location>
        <begin position="24"/>
        <end position="132"/>
    </location>
</feature>
<dbReference type="PROSITE" id="PS50095">
    <property type="entry name" value="PLAT"/>
    <property type="match status" value="1"/>
</dbReference>
<dbReference type="Pfam" id="PF01477">
    <property type="entry name" value="PLAT"/>
    <property type="match status" value="1"/>
</dbReference>
<dbReference type="PROSITE" id="PS51257">
    <property type="entry name" value="PROKAR_LIPOPROTEIN"/>
    <property type="match status" value="1"/>
</dbReference>
<evidence type="ECO:0000313" key="4">
    <source>
        <dbReference type="EMBL" id="KAL3691581.1"/>
    </source>
</evidence>
<evidence type="ECO:0000259" key="3">
    <source>
        <dbReference type="PROSITE" id="PS50095"/>
    </source>
</evidence>
<sequence>MAAMKMLTLLIAIVILSCTSVLAEDSCVYTVFVKTGSPLGAGTDAKIGATFYTAEGSSIHINDFTGWGNLLEPNKDYFERYNLDTFGGFGDCLEGPICKMNLSSDGAGNHDSWFCDSVEITTAKFGHECSSH</sequence>
<dbReference type="AlphaFoldDB" id="A0ABD3HL72"/>
<protein>
    <recommendedName>
        <fullName evidence="3">PLAT domain-containing protein</fullName>
    </recommendedName>
</protein>
<dbReference type="Gene3D" id="2.60.60.20">
    <property type="entry name" value="PLAT/LH2 domain"/>
    <property type="match status" value="1"/>
</dbReference>
<gene>
    <name evidence="4" type="ORF">R1sor_005232</name>
</gene>
<name>A0ABD3HL72_9MARC</name>
<dbReference type="InterPro" id="IPR036392">
    <property type="entry name" value="PLAT/LH2_dom_sf"/>
</dbReference>
<dbReference type="InterPro" id="IPR001024">
    <property type="entry name" value="PLAT/LH2_dom"/>
</dbReference>
<dbReference type="Proteomes" id="UP001633002">
    <property type="component" value="Unassembled WGS sequence"/>
</dbReference>
<evidence type="ECO:0000256" key="2">
    <source>
        <dbReference type="SAM" id="SignalP"/>
    </source>
</evidence>
<comment type="caution">
    <text evidence="4">The sequence shown here is derived from an EMBL/GenBank/DDBJ whole genome shotgun (WGS) entry which is preliminary data.</text>
</comment>